<accession>A0ABP0L391</accession>
<dbReference type="InterPro" id="IPR001611">
    <property type="entry name" value="Leu-rich_rpt"/>
</dbReference>
<dbReference type="InterPro" id="IPR032675">
    <property type="entry name" value="LRR_dom_sf"/>
</dbReference>
<dbReference type="Pfam" id="PF13516">
    <property type="entry name" value="LRR_6"/>
    <property type="match status" value="2"/>
</dbReference>
<organism evidence="2 3">
    <name type="scientific">Durusdinium trenchii</name>
    <dbReference type="NCBI Taxonomy" id="1381693"/>
    <lineage>
        <taxon>Eukaryota</taxon>
        <taxon>Sar</taxon>
        <taxon>Alveolata</taxon>
        <taxon>Dinophyceae</taxon>
        <taxon>Suessiales</taxon>
        <taxon>Symbiodiniaceae</taxon>
        <taxon>Durusdinium</taxon>
    </lineage>
</organism>
<sequence>MAQDAFAPKGLETLLVMGNKITDKGAVSLWKPMQLGRLRLLRSFGIGNGVSDEGLQMLVEGGLQGNLPELSELHLTENPLTDKGIASLLQAREAGALECLSHVGLEGTRTSARARRAVLDMLERREDEDGEELGGRSQLEPEEEDLGGEVGSQLLDADGQPLTWARCWRRLGRSTWRIVGACCTWGCQLCCPVLFLNQPKPAPPVPGERPMKSRGQILGYLWKLCAGVDLTPANLSKIQNWRRRLFFIEEAERGLSMQYVSEKSDGSNVLASLIRCRGSKRAVAGLSDLEELPAAMLEPVSSDTRYSMLSSLKQYELAFFGTAATWSVLKEGNTVLFCPGAFRYQRVENGVQIHKVAQGVQWSGRDVTASAMWIRFIRLRAVGEDLEGQRGGQSGLDGTG</sequence>
<evidence type="ECO:0000313" key="2">
    <source>
        <dbReference type="EMBL" id="CAK9033555.1"/>
    </source>
</evidence>
<proteinExistence type="predicted"/>
<comment type="caution">
    <text evidence="2">The sequence shown here is derived from an EMBL/GenBank/DDBJ whole genome shotgun (WGS) entry which is preliminary data.</text>
</comment>
<evidence type="ECO:0000313" key="3">
    <source>
        <dbReference type="Proteomes" id="UP001642484"/>
    </source>
</evidence>
<feature type="region of interest" description="Disordered" evidence="1">
    <location>
        <begin position="123"/>
        <end position="146"/>
    </location>
</feature>
<dbReference type="Proteomes" id="UP001642484">
    <property type="component" value="Unassembled WGS sequence"/>
</dbReference>
<protein>
    <submittedName>
        <fullName evidence="2">Uncharacterized protein</fullName>
    </submittedName>
</protein>
<dbReference type="EMBL" id="CAXAMN010011057">
    <property type="protein sequence ID" value="CAK9033555.1"/>
    <property type="molecule type" value="Genomic_DNA"/>
</dbReference>
<name>A0ABP0L391_9DINO</name>
<dbReference type="SUPFAM" id="SSF52047">
    <property type="entry name" value="RNI-like"/>
    <property type="match status" value="1"/>
</dbReference>
<reference evidence="2 3" key="1">
    <citation type="submission" date="2024-02" db="EMBL/GenBank/DDBJ databases">
        <authorList>
            <person name="Chen Y."/>
            <person name="Shah S."/>
            <person name="Dougan E. K."/>
            <person name="Thang M."/>
            <person name="Chan C."/>
        </authorList>
    </citation>
    <scope>NUCLEOTIDE SEQUENCE [LARGE SCALE GENOMIC DNA]</scope>
</reference>
<evidence type="ECO:0000256" key="1">
    <source>
        <dbReference type="SAM" id="MobiDB-lite"/>
    </source>
</evidence>
<dbReference type="Gene3D" id="3.80.10.10">
    <property type="entry name" value="Ribonuclease Inhibitor"/>
    <property type="match status" value="1"/>
</dbReference>
<keyword evidence="3" id="KW-1185">Reference proteome</keyword>
<gene>
    <name evidence="2" type="ORF">CCMP2556_LOCUS19123</name>
</gene>